<dbReference type="AlphaFoldDB" id="A0A7X5UP92"/>
<protein>
    <submittedName>
        <fullName evidence="2">Branched-subunit amino acid aminotransferase/4-amino-4-deoxychorismate lyase</fullName>
    </submittedName>
</protein>
<comment type="similarity">
    <text evidence="1">Belongs to the class-IV pyridoxal-phosphate-dependent aminotransferase family.</text>
</comment>
<dbReference type="GO" id="GO:0008696">
    <property type="term" value="F:4-amino-4-deoxychorismate lyase activity"/>
    <property type="evidence" value="ECO:0007669"/>
    <property type="project" value="TreeGrafter"/>
</dbReference>
<dbReference type="GO" id="GO:0008153">
    <property type="term" value="P:4-aminobenzoate biosynthetic process"/>
    <property type="evidence" value="ECO:0007669"/>
    <property type="project" value="TreeGrafter"/>
</dbReference>
<dbReference type="NCBIfam" id="NF006734">
    <property type="entry name" value="PRK09266.1"/>
    <property type="match status" value="1"/>
</dbReference>
<dbReference type="EMBL" id="JAAOYM010000001">
    <property type="protein sequence ID" value="NIJ11640.1"/>
    <property type="molecule type" value="Genomic_DNA"/>
</dbReference>
<dbReference type="InterPro" id="IPR043132">
    <property type="entry name" value="BCAT-like_C"/>
</dbReference>
<dbReference type="InterPro" id="IPR050571">
    <property type="entry name" value="Class-IV_PLP-Dep_Aminotrnsfr"/>
</dbReference>
<dbReference type="Gene3D" id="3.30.470.10">
    <property type="match status" value="1"/>
</dbReference>
<sequence length="274" mass="28641">MRLAHLNGSPAAPERLAVLLAGNYGHFTSMLVRDGRVRGLGAHLDRLAHGNRVLFGTDLDVEVVRDYLRRAVTAAGARTGAVTARVAVLGDPAGGSTEVLVTVRPPSAAPATAVRLRSVRHERTLPEVKHVGTFDLHHHARQARLAGFDDALFVTAHGRVSETSIRNIGFLDSDTGDTGGTGGGSAAIVWPEAPALAGVTQRLLTEALARLGVATRTRPVPLADVTSMRGAFVCNAGGPVVPVTGIDDMAFSTDTTGAMSMLAQAYDSTPYEPV</sequence>
<reference evidence="2 3" key="1">
    <citation type="submission" date="2020-03" db="EMBL/GenBank/DDBJ databases">
        <title>Sequencing the genomes of 1000 actinobacteria strains.</title>
        <authorList>
            <person name="Klenk H.-P."/>
        </authorList>
    </citation>
    <scope>NUCLEOTIDE SEQUENCE [LARGE SCALE GENOMIC DNA]</scope>
    <source>
        <strain evidence="2 3">DSM 45685</strain>
    </source>
</reference>
<dbReference type="SUPFAM" id="SSF56752">
    <property type="entry name" value="D-aminoacid aminotransferase-like PLP-dependent enzymes"/>
    <property type="match status" value="1"/>
</dbReference>
<keyword evidence="3" id="KW-1185">Reference proteome</keyword>
<keyword evidence="2" id="KW-0808">Transferase</keyword>
<dbReference type="InterPro" id="IPR001544">
    <property type="entry name" value="Aminotrans_IV"/>
</dbReference>
<dbReference type="RefSeq" id="WP_167169248.1">
    <property type="nucleotide sequence ID" value="NZ_JAAOYM010000001.1"/>
</dbReference>
<proteinExistence type="inferred from homology"/>
<evidence type="ECO:0000256" key="1">
    <source>
        <dbReference type="ARBA" id="ARBA00009320"/>
    </source>
</evidence>
<dbReference type="InterPro" id="IPR043131">
    <property type="entry name" value="BCAT-like_N"/>
</dbReference>
<dbReference type="Proteomes" id="UP000545493">
    <property type="component" value="Unassembled WGS sequence"/>
</dbReference>
<evidence type="ECO:0000313" key="3">
    <source>
        <dbReference type="Proteomes" id="UP000545493"/>
    </source>
</evidence>
<dbReference type="GO" id="GO:0005829">
    <property type="term" value="C:cytosol"/>
    <property type="evidence" value="ECO:0007669"/>
    <property type="project" value="TreeGrafter"/>
</dbReference>
<dbReference type="Gene3D" id="3.20.10.10">
    <property type="entry name" value="D-amino Acid Aminotransferase, subunit A, domain 2"/>
    <property type="match status" value="1"/>
</dbReference>
<dbReference type="InterPro" id="IPR036038">
    <property type="entry name" value="Aminotransferase-like"/>
</dbReference>
<organism evidence="2 3">
    <name type="scientific">Saccharomonospora amisosensis</name>
    <dbReference type="NCBI Taxonomy" id="1128677"/>
    <lineage>
        <taxon>Bacteria</taxon>
        <taxon>Bacillati</taxon>
        <taxon>Actinomycetota</taxon>
        <taxon>Actinomycetes</taxon>
        <taxon>Pseudonocardiales</taxon>
        <taxon>Pseudonocardiaceae</taxon>
        <taxon>Saccharomonospora</taxon>
    </lineage>
</organism>
<accession>A0A7X5UP92</accession>
<dbReference type="GO" id="GO:0008483">
    <property type="term" value="F:transaminase activity"/>
    <property type="evidence" value="ECO:0007669"/>
    <property type="project" value="UniProtKB-KW"/>
</dbReference>
<name>A0A7X5UP92_9PSEU</name>
<dbReference type="PANTHER" id="PTHR42743:SF2">
    <property type="entry name" value="AMINODEOXYCHORISMATE LYASE"/>
    <property type="match status" value="1"/>
</dbReference>
<keyword evidence="2" id="KW-0032">Aminotransferase</keyword>
<dbReference type="PANTHER" id="PTHR42743">
    <property type="entry name" value="AMINO-ACID AMINOTRANSFERASE"/>
    <property type="match status" value="1"/>
</dbReference>
<comment type="caution">
    <text evidence="2">The sequence shown here is derived from an EMBL/GenBank/DDBJ whole genome shotgun (WGS) entry which is preliminary data.</text>
</comment>
<gene>
    <name evidence="2" type="ORF">FHU38_001984</name>
</gene>
<evidence type="ECO:0000313" key="2">
    <source>
        <dbReference type="EMBL" id="NIJ11640.1"/>
    </source>
</evidence>
<dbReference type="Pfam" id="PF01063">
    <property type="entry name" value="Aminotran_4"/>
    <property type="match status" value="1"/>
</dbReference>
<keyword evidence="2" id="KW-0456">Lyase</keyword>